<accession>A0A1L9QQ74</accession>
<name>A0A1L9QQ74_9CYAN</name>
<proteinExistence type="predicted"/>
<protein>
    <submittedName>
        <fullName evidence="1">Uncharacterized protein</fullName>
    </submittedName>
</protein>
<reference evidence="1" key="1">
    <citation type="submission" date="2016-10" db="EMBL/GenBank/DDBJ databases">
        <title>CRISPR-Cas defence system in Roseofilum reptotaenium: evidence of a bacteriophage-cyanobacterium arms race in the coral black band disease.</title>
        <authorList>
            <person name="Buerger P."/>
            <person name="Wood-Charlson E.M."/>
            <person name="Weynberg K.D."/>
            <person name="Willis B."/>
            <person name="Van Oppen M.J."/>
        </authorList>
    </citation>
    <scope>NUCLEOTIDE SEQUENCE [LARGE SCALE GENOMIC DNA]</scope>
    <source>
        <strain evidence="1">AO1-A</strain>
    </source>
</reference>
<comment type="caution">
    <text evidence="1">The sequence shown here is derived from an EMBL/GenBank/DDBJ whole genome shotgun (WGS) entry which is preliminary data.</text>
</comment>
<keyword evidence="2" id="KW-1185">Reference proteome</keyword>
<dbReference type="AlphaFoldDB" id="A0A1L9QQ74"/>
<evidence type="ECO:0000313" key="1">
    <source>
        <dbReference type="EMBL" id="OJJ24747.1"/>
    </source>
</evidence>
<organism evidence="1 2">
    <name type="scientific">Roseofilum reptotaenium AO1-A</name>
    <dbReference type="NCBI Taxonomy" id="1925591"/>
    <lineage>
        <taxon>Bacteria</taxon>
        <taxon>Bacillati</taxon>
        <taxon>Cyanobacteriota</taxon>
        <taxon>Cyanophyceae</taxon>
        <taxon>Desertifilales</taxon>
        <taxon>Desertifilaceae</taxon>
        <taxon>Roseofilum</taxon>
    </lineage>
</organism>
<evidence type="ECO:0000313" key="2">
    <source>
        <dbReference type="Proteomes" id="UP000183940"/>
    </source>
</evidence>
<dbReference type="Proteomes" id="UP000183940">
    <property type="component" value="Unassembled WGS sequence"/>
</dbReference>
<gene>
    <name evidence="1" type="ORF">BI308_15040</name>
</gene>
<dbReference type="EMBL" id="MLAW01000026">
    <property type="protein sequence ID" value="OJJ24747.1"/>
    <property type="molecule type" value="Genomic_DNA"/>
</dbReference>
<sequence length="124" mass="13415">MKTVSYWIGASVSTLILGSPFVAWAGPTLYYEKLWLDLSVSACLQRAEEAIASTEVPVLNVNDTRVLAVSPTVSVAIDCEAIDTKTRSIIMVSSDGNEPMTAINLTQTLKEAMSDINHKNPDVN</sequence>